<evidence type="ECO:0000313" key="3">
    <source>
        <dbReference type="Proteomes" id="UP000464480"/>
    </source>
</evidence>
<organism evidence="2 3">
    <name type="scientific">Pseudomonas putida</name>
    <name type="common">Arthrobacter siderocapsulatus</name>
    <dbReference type="NCBI Taxonomy" id="303"/>
    <lineage>
        <taxon>Bacteria</taxon>
        <taxon>Pseudomonadati</taxon>
        <taxon>Pseudomonadota</taxon>
        <taxon>Gammaproteobacteria</taxon>
        <taxon>Pseudomonadales</taxon>
        <taxon>Pseudomonadaceae</taxon>
        <taxon>Pseudomonas</taxon>
    </lineage>
</organism>
<dbReference type="PANTHER" id="PTHR37812">
    <property type="entry name" value="MU-LIKE PROPHAGE FLUMU PROTEIN C"/>
    <property type="match status" value="1"/>
</dbReference>
<gene>
    <name evidence="2" type="ORF">C2H86_21260</name>
</gene>
<dbReference type="InterPro" id="IPR052411">
    <property type="entry name" value="c-mor_Regulatory_Protein"/>
</dbReference>
<dbReference type="RefSeq" id="WP_159411927.1">
    <property type="nucleotide sequence ID" value="NZ_CP026115.2"/>
</dbReference>
<name>A0A6I6XM51_PSEPU</name>
<dbReference type="Gene3D" id="1.10.10.60">
    <property type="entry name" value="Homeodomain-like"/>
    <property type="match status" value="1"/>
</dbReference>
<dbReference type="SUPFAM" id="SSF46689">
    <property type="entry name" value="Homeodomain-like"/>
    <property type="match status" value="1"/>
</dbReference>
<proteinExistence type="predicted"/>
<dbReference type="PANTHER" id="PTHR37812:SF1">
    <property type="entry name" value="MU-LIKE PROPHAGE FLUMU PROTEIN C"/>
    <property type="match status" value="1"/>
</dbReference>
<dbReference type="InterPro" id="IPR014875">
    <property type="entry name" value="Mor_transcription_activator"/>
</dbReference>
<protein>
    <submittedName>
        <fullName evidence="2">Transcriptional regulator</fullName>
    </submittedName>
</protein>
<feature type="domain" description="Mor transcription activator" evidence="1">
    <location>
        <begin position="32"/>
        <end position="135"/>
    </location>
</feature>
<dbReference type="EMBL" id="CP026115">
    <property type="protein sequence ID" value="QHG66791.1"/>
    <property type="molecule type" value="Genomic_DNA"/>
</dbReference>
<reference evidence="2 3" key="1">
    <citation type="submission" date="2020-02" db="EMBL/GenBank/DDBJ databases">
        <title>Pseudomonas Putida W5 Complete Genome Assembly.</title>
        <authorList>
            <person name="Yuan Z.-C."/>
            <person name="Shaw G.A."/>
            <person name="Cusano A.D."/>
            <person name="Caddey B.J."/>
            <person name="Weselowski B.J."/>
        </authorList>
    </citation>
    <scope>NUCLEOTIDE SEQUENCE [LARGE SCALE GENOMIC DNA]</scope>
    <source>
        <strain evidence="2 3">W5</strain>
    </source>
</reference>
<evidence type="ECO:0000259" key="1">
    <source>
        <dbReference type="Pfam" id="PF08765"/>
    </source>
</evidence>
<evidence type="ECO:0000313" key="2">
    <source>
        <dbReference type="EMBL" id="QHG66791.1"/>
    </source>
</evidence>
<dbReference type="AlphaFoldDB" id="A0A6I6XM51"/>
<dbReference type="Pfam" id="PF08765">
    <property type="entry name" value="Mor"/>
    <property type="match status" value="1"/>
</dbReference>
<sequence length="150" mass="17057">MSNGELFTSEDIDKLDPDQVLARMEDPSVLARWEGTLVEMSSLAENKLLQLMPGMADAVPQIAREVVYAICQTMGGAVVYIPRGDKLRRALRDGEIFRGWRDQNTRPDALARKFDLSSQAVYDIIARQRVLHRKQEPDLFGYDDAPKRLH</sequence>
<dbReference type="Proteomes" id="UP000464480">
    <property type="component" value="Chromosome"/>
</dbReference>
<dbReference type="InterPro" id="IPR009057">
    <property type="entry name" value="Homeodomain-like_sf"/>
</dbReference>
<accession>A0A6I6XM51</accession>